<reference evidence="1" key="1">
    <citation type="submission" date="2023-10" db="EMBL/GenBank/DDBJ databases">
        <authorList>
            <person name="Rodriguez Cubillos JULIANA M."/>
            <person name="De Vega J."/>
        </authorList>
    </citation>
    <scope>NUCLEOTIDE SEQUENCE</scope>
</reference>
<evidence type="ECO:0000313" key="1">
    <source>
        <dbReference type="EMBL" id="CAJ2670009.1"/>
    </source>
</evidence>
<dbReference type="Proteomes" id="UP001177021">
    <property type="component" value="Unassembled WGS sequence"/>
</dbReference>
<evidence type="ECO:0000313" key="2">
    <source>
        <dbReference type="Proteomes" id="UP001177021"/>
    </source>
</evidence>
<comment type="caution">
    <text evidence="1">The sequence shown here is derived from an EMBL/GenBank/DDBJ whole genome shotgun (WGS) entry which is preliminary data.</text>
</comment>
<protein>
    <submittedName>
        <fullName evidence="1">Uncharacterized protein</fullName>
    </submittedName>
</protein>
<proteinExistence type="predicted"/>
<organism evidence="1 2">
    <name type="scientific">Trifolium pratense</name>
    <name type="common">Red clover</name>
    <dbReference type="NCBI Taxonomy" id="57577"/>
    <lineage>
        <taxon>Eukaryota</taxon>
        <taxon>Viridiplantae</taxon>
        <taxon>Streptophyta</taxon>
        <taxon>Embryophyta</taxon>
        <taxon>Tracheophyta</taxon>
        <taxon>Spermatophyta</taxon>
        <taxon>Magnoliopsida</taxon>
        <taxon>eudicotyledons</taxon>
        <taxon>Gunneridae</taxon>
        <taxon>Pentapetalae</taxon>
        <taxon>rosids</taxon>
        <taxon>fabids</taxon>
        <taxon>Fabales</taxon>
        <taxon>Fabaceae</taxon>
        <taxon>Papilionoideae</taxon>
        <taxon>50 kb inversion clade</taxon>
        <taxon>NPAAA clade</taxon>
        <taxon>Hologalegina</taxon>
        <taxon>IRL clade</taxon>
        <taxon>Trifolieae</taxon>
        <taxon>Trifolium</taxon>
    </lineage>
</organism>
<gene>
    <name evidence="1" type="ORF">MILVUS5_LOCUS34111</name>
</gene>
<sequence length="97" mass="11244">MPTGTYLKSSIWNGIKKHVHTINDNTKWLLRSGYSVSFWLDNWLDEPLTGKFNFPVTVYPLLKAKVSSFIENGEWILPATFINHDVSIRDNIHEIIL</sequence>
<dbReference type="EMBL" id="CASHSV030000615">
    <property type="protein sequence ID" value="CAJ2670009.1"/>
    <property type="molecule type" value="Genomic_DNA"/>
</dbReference>
<keyword evidence="2" id="KW-1185">Reference proteome</keyword>
<accession>A0ACB0LKH7</accession>
<name>A0ACB0LKH7_TRIPR</name>